<dbReference type="AlphaFoldDB" id="X1CL01"/>
<accession>X1CL01</accession>
<evidence type="ECO:0000313" key="1">
    <source>
        <dbReference type="EMBL" id="GAH09056.1"/>
    </source>
</evidence>
<name>X1CL01_9ZZZZ</name>
<dbReference type="EMBL" id="BART01032260">
    <property type="protein sequence ID" value="GAH09056.1"/>
    <property type="molecule type" value="Genomic_DNA"/>
</dbReference>
<protein>
    <submittedName>
        <fullName evidence="1">Uncharacterized protein</fullName>
    </submittedName>
</protein>
<reference evidence="1" key="1">
    <citation type="journal article" date="2014" name="Front. Microbiol.">
        <title>High frequency of phylogenetically diverse reductive dehalogenase-homologous genes in deep subseafloor sedimentary metagenomes.</title>
        <authorList>
            <person name="Kawai M."/>
            <person name="Futagami T."/>
            <person name="Toyoda A."/>
            <person name="Takaki Y."/>
            <person name="Nishi S."/>
            <person name="Hori S."/>
            <person name="Arai W."/>
            <person name="Tsubouchi T."/>
            <person name="Morono Y."/>
            <person name="Uchiyama I."/>
            <person name="Ito T."/>
            <person name="Fujiyama A."/>
            <person name="Inagaki F."/>
            <person name="Takami H."/>
        </authorList>
    </citation>
    <scope>NUCLEOTIDE SEQUENCE</scope>
    <source>
        <strain evidence="1">Expedition CK06-06</strain>
    </source>
</reference>
<proteinExistence type="predicted"/>
<feature type="non-terminal residue" evidence="1">
    <location>
        <position position="1"/>
    </location>
</feature>
<organism evidence="1">
    <name type="scientific">marine sediment metagenome</name>
    <dbReference type="NCBI Taxonomy" id="412755"/>
    <lineage>
        <taxon>unclassified sequences</taxon>
        <taxon>metagenomes</taxon>
        <taxon>ecological metagenomes</taxon>
    </lineage>
</organism>
<feature type="non-terminal residue" evidence="1">
    <location>
        <position position="247"/>
    </location>
</feature>
<comment type="caution">
    <text evidence="1">The sequence shown here is derived from an EMBL/GenBank/DDBJ whole genome shotgun (WGS) entry which is preliminary data.</text>
</comment>
<sequence>SEKLSFINPRNWGSSRYLFDYLGRVTGRPLLERKDFLEQSFKQGHMKWHDFGNNFLKASGLSDSQAVKVGDAEKVPLANYLFYGKAIDFNKLSTNGKKLAGAIQGSLNEGGPVANQMRSLIWKKLNTAYSRVEDKISREALKKKPNKQRIGGWKKQYGRMKPSDVKMEDIPTIINEGRAAKETGNFDKYIASQTWGTRHRYYQGEHGWSTFDTDTLELLKTPNLDIYEKNLKQAHVDYGRTKARKSG</sequence>
<gene>
    <name evidence="1" type="ORF">S01H4_55810</name>
</gene>